<proteinExistence type="predicted"/>
<reference evidence="4" key="1">
    <citation type="submission" date="2025-08" db="UniProtKB">
        <authorList>
            <consortium name="RefSeq"/>
        </authorList>
    </citation>
    <scope>IDENTIFICATION</scope>
</reference>
<dbReference type="InterPro" id="IPR032675">
    <property type="entry name" value="LRR_dom_sf"/>
</dbReference>
<sequence length="582" mass="61915">MSPPKEPADRLHDRSHGGSSLSAESLSAAACSLLSGEGGERPTAAGDPTLGAVEAFPTEFVLAPSLLAVALRRCLKPLRVRRLFHEAACIALANVTAVGDTARVLLTDNQLRVLIKRCTRLKSLEIDGFLLTPKGLHALREAPLEALALAGIEQKDDAFLEALHGTCERLRSFGFVCYGGEAFSIGALEALGRSLKNLRSVVIEARDERLTDTLAEAVTAAAACTLRSLTVGGITESCLLRTAQRVGPQLHTFSYTRLNVEGAPVSDALLHMCALRMRSLSTLRICDALSPRALQGIPRGLHQYTVCPAPTSQLKALTLSRSFGLPFAVLSNIDFMTLARSLSSNLEELELNGLHGVSDAFLHEALDACGSGTPEGDPLWLERPPRKKRRWALQPSPERLHSWRLKKVSLEASDISDVGLQTLATSLGTELVSLCLKGCHAISEGGHAAIAACCPNLIALNLGACSGVNDLSVGQLLNGCNSLRTLVLNDARITDLSLNAIGHCLGSSILELALHRNDRLTDEGLGALAAACPSLRRLSLSKCTHLGDPGIIAIAEGCRRLVSLRLDGTKTVSSFPEFQSQG</sequence>
<dbReference type="AlphaFoldDB" id="A0A6P6RS61"/>
<dbReference type="Pfam" id="PF13516">
    <property type="entry name" value="LRR_6"/>
    <property type="match status" value="1"/>
</dbReference>
<dbReference type="Proteomes" id="UP000515125">
    <property type="component" value="Unplaced"/>
</dbReference>
<feature type="region of interest" description="Disordered" evidence="1">
    <location>
        <begin position="1"/>
        <end position="23"/>
    </location>
</feature>
<dbReference type="GO" id="GO:0031146">
    <property type="term" value="P:SCF-dependent proteasomal ubiquitin-dependent protein catabolic process"/>
    <property type="evidence" value="ECO:0007669"/>
    <property type="project" value="TreeGrafter"/>
</dbReference>
<evidence type="ECO:0000313" key="4">
    <source>
        <dbReference type="RefSeq" id="XP_026190399.1"/>
    </source>
</evidence>
<evidence type="ECO:0000259" key="2">
    <source>
        <dbReference type="Pfam" id="PF25372"/>
    </source>
</evidence>
<feature type="domain" description="F-box/LRR-repeat protein 15-like leucin rich repeat" evidence="2">
    <location>
        <begin position="404"/>
        <end position="503"/>
    </location>
</feature>
<feature type="compositionally biased region" description="Basic and acidic residues" evidence="1">
    <location>
        <begin position="1"/>
        <end position="16"/>
    </location>
</feature>
<dbReference type="InterPro" id="IPR001611">
    <property type="entry name" value="Leu-rich_rpt"/>
</dbReference>
<dbReference type="InterPro" id="IPR006553">
    <property type="entry name" value="Leu-rich_rpt_Cys-con_subtyp"/>
</dbReference>
<dbReference type="SMART" id="SM00367">
    <property type="entry name" value="LRR_CC"/>
    <property type="match status" value="6"/>
</dbReference>
<accession>A0A6P6RS61</accession>
<keyword evidence="3" id="KW-1185">Reference proteome</keyword>
<organism evidence="3 4">
    <name type="scientific">Cyclospora cayetanensis</name>
    <dbReference type="NCBI Taxonomy" id="88456"/>
    <lineage>
        <taxon>Eukaryota</taxon>
        <taxon>Sar</taxon>
        <taxon>Alveolata</taxon>
        <taxon>Apicomplexa</taxon>
        <taxon>Conoidasida</taxon>
        <taxon>Coccidia</taxon>
        <taxon>Eucoccidiorida</taxon>
        <taxon>Eimeriorina</taxon>
        <taxon>Eimeriidae</taxon>
        <taxon>Cyclospora</taxon>
    </lineage>
</organism>
<dbReference type="Pfam" id="PF25372">
    <property type="entry name" value="DUF7885"/>
    <property type="match status" value="1"/>
</dbReference>
<evidence type="ECO:0000313" key="3">
    <source>
        <dbReference type="Proteomes" id="UP000515125"/>
    </source>
</evidence>
<gene>
    <name evidence="4" type="primary">LOC34618273</name>
</gene>
<dbReference type="Gene3D" id="3.80.10.10">
    <property type="entry name" value="Ribonuclease Inhibitor"/>
    <property type="match status" value="3"/>
</dbReference>
<dbReference type="PANTHER" id="PTHR13318">
    <property type="entry name" value="PARTNER OF PAIRED, ISOFORM B-RELATED"/>
    <property type="match status" value="1"/>
</dbReference>
<evidence type="ECO:0000256" key="1">
    <source>
        <dbReference type="SAM" id="MobiDB-lite"/>
    </source>
</evidence>
<dbReference type="GO" id="GO:0019005">
    <property type="term" value="C:SCF ubiquitin ligase complex"/>
    <property type="evidence" value="ECO:0007669"/>
    <property type="project" value="TreeGrafter"/>
</dbReference>
<dbReference type="InterPro" id="IPR057207">
    <property type="entry name" value="FBXL15_LRR"/>
</dbReference>
<dbReference type="SUPFAM" id="SSF52047">
    <property type="entry name" value="RNI-like"/>
    <property type="match status" value="1"/>
</dbReference>
<name>A0A6P6RS61_9EIME</name>
<protein>
    <submittedName>
        <fullName evidence="4">F-box/LRR-repeat protein 4</fullName>
    </submittedName>
</protein>
<dbReference type="OrthoDB" id="423607at2759"/>
<dbReference type="RefSeq" id="XP_026190399.1">
    <property type="nucleotide sequence ID" value="XM_026334614.1"/>
</dbReference>
<dbReference type="PANTHER" id="PTHR13318:SF95">
    <property type="entry name" value="F-BOX PROTEIN YLR352W"/>
    <property type="match status" value="1"/>
</dbReference>
<dbReference type="GeneID" id="34618273"/>